<dbReference type="KEGG" id="bpor:BPO_0923"/>
<gene>
    <name evidence="1" type="ORF">BPO_0923</name>
</gene>
<evidence type="ECO:0000313" key="1">
    <source>
        <dbReference type="EMBL" id="WOC51570.1"/>
    </source>
</evidence>
<accession>A0AAU0F0J5</accession>
<dbReference type="AlphaFoldDB" id="A0AAU0F0J5"/>
<protein>
    <recommendedName>
        <fullName evidence="3">Transposase</fullName>
    </recommendedName>
</protein>
<keyword evidence="2" id="KW-1185">Reference proteome</keyword>
<name>A0AAU0F0J5_9FLAO</name>
<dbReference type="Proteomes" id="UP001432059">
    <property type="component" value="Chromosome"/>
</dbReference>
<dbReference type="EMBL" id="CP136426">
    <property type="protein sequence ID" value="WOC51570.1"/>
    <property type="molecule type" value="Genomic_DNA"/>
</dbReference>
<evidence type="ECO:0008006" key="3">
    <source>
        <dbReference type="Google" id="ProtNLM"/>
    </source>
</evidence>
<organism evidence="1 2">
    <name type="scientific">Bergeyella porcorum</name>
    <dbReference type="NCBI Taxonomy" id="1735111"/>
    <lineage>
        <taxon>Bacteria</taxon>
        <taxon>Pseudomonadati</taxon>
        <taxon>Bacteroidota</taxon>
        <taxon>Flavobacteriia</taxon>
        <taxon>Flavobacteriales</taxon>
        <taxon>Weeksellaceae</taxon>
        <taxon>Bergeyella</taxon>
    </lineage>
</organism>
<reference evidence="1" key="1">
    <citation type="submission" date="2023-10" db="EMBL/GenBank/DDBJ databases">
        <title>Characterization and whole genome sequencing of a novel strain of Bergeyella porcorum QD2021 isolated from pig.</title>
        <authorList>
            <person name="Liu G."/>
            <person name="Chen C."/>
            <person name="Han X."/>
        </authorList>
    </citation>
    <scope>NUCLEOTIDE SEQUENCE</scope>
    <source>
        <strain evidence="1">QD2021</strain>
    </source>
</reference>
<sequence length="46" mass="5282">MLILYEVLNEKYFEKKTLTINNQLIVSWCGEGTSVFASCINALIRD</sequence>
<evidence type="ECO:0000313" key="2">
    <source>
        <dbReference type="Proteomes" id="UP001432059"/>
    </source>
</evidence>
<proteinExistence type="predicted"/>